<evidence type="ECO:0000313" key="2">
    <source>
        <dbReference type="Proteomes" id="UP001526143"/>
    </source>
</evidence>
<reference evidence="1 2" key="1">
    <citation type="submission" date="2022-10" db="EMBL/GenBank/DDBJ databases">
        <title>Identification of biosynthetic pathway for the production of the potent trypsin inhibitor radiosumin.</title>
        <authorList>
            <person name="Fewer D.P."/>
            <person name="Delbaje E."/>
            <person name="Ouyang X."/>
            <person name="Agostino P.D."/>
            <person name="Wahlsten M."/>
            <person name="Jokela J."/>
            <person name="Permi P."/>
            <person name="Haapaniemi E."/>
            <person name="Koistinen H."/>
        </authorList>
    </citation>
    <scope>NUCLEOTIDE SEQUENCE [LARGE SCALE GENOMIC DNA]</scope>
    <source>
        <strain evidence="1 2">NIES-515</strain>
    </source>
</reference>
<gene>
    <name evidence="1" type="ORF">OGM63_08925</name>
</gene>
<sequence>MRRQKTAQIITDNRSGDLRQKIAARFERSHERYQKLELSRLHRENF</sequence>
<evidence type="ECO:0000313" key="1">
    <source>
        <dbReference type="EMBL" id="MCV3213648.1"/>
    </source>
</evidence>
<accession>A0ABT3AX08</accession>
<dbReference type="EMBL" id="JAOWRF010000136">
    <property type="protein sequence ID" value="MCV3213648.1"/>
    <property type="molecule type" value="Genomic_DNA"/>
</dbReference>
<dbReference type="RefSeq" id="WP_263745169.1">
    <property type="nucleotide sequence ID" value="NZ_JAOWRF010000136.1"/>
</dbReference>
<protein>
    <submittedName>
        <fullName evidence="1">Uncharacterized protein</fullName>
    </submittedName>
</protein>
<name>A0ABT3AX08_9CYAN</name>
<comment type="caution">
    <text evidence="1">The sequence shown here is derived from an EMBL/GenBank/DDBJ whole genome shotgun (WGS) entry which is preliminary data.</text>
</comment>
<organism evidence="1 2">
    <name type="scientific">Plectonema radiosum NIES-515</name>
    <dbReference type="NCBI Taxonomy" id="2986073"/>
    <lineage>
        <taxon>Bacteria</taxon>
        <taxon>Bacillati</taxon>
        <taxon>Cyanobacteriota</taxon>
        <taxon>Cyanophyceae</taxon>
        <taxon>Oscillatoriophycideae</taxon>
        <taxon>Oscillatoriales</taxon>
        <taxon>Microcoleaceae</taxon>
        <taxon>Plectonema</taxon>
    </lineage>
</organism>
<dbReference type="Proteomes" id="UP001526143">
    <property type="component" value="Unassembled WGS sequence"/>
</dbReference>
<keyword evidence="2" id="KW-1185">Reference proteome</keyword>
<proteinExistence type="predicted"/>